<evidence type="ECO:0000256" key="2">
    <source>
        <dbReference type="PIRSR" id="PIRSR600760-2"/>
    </source>
</evidence>
<proteinExistence type="inferred from homology"/>
<accession>A0A7X1FY44</accession>
<dbReference type="GO" id="GO:0046872">
    <property type="term" value="F:metal ion binding"/>
    <property type="evidence" value="ECO:0007669"/>
    <property type="project" value="UniProtKB-KW"/>
</dbReference>
<evidence type="ECO:0000256" key="1">
    <source>
        <dbReference type="ARBA" id="ARBA00009759"/>
    </source>
</evidence>
<comment type="caution">
    <text evidence="3">The sequence shown here is derived from an EMBL/GenBank/DDBJ whole genome shotgun (WGS) entry which is preliminary data.</text>
</comment>
<keyword evidence="2" id="KW-0460">Magnesium</keyword>
<dbReference type="SUPFAM" id="SSF56655">
    <property type="entry name" value="Carbohydrate phosphatase"/>
    <property type="match status" value="1"/>
</dbReference>
<dbReference type="GO" id="GO:0007165">
    <property type="term" value="P:signal transduction"/>
    <property type="evidence" value="ECO:0007669"/>
    <property type="project" value="TreeGrafter"/>
</dbReference>
<dbReference type="PRINTS" id="PR00377">
    <property type="entry name" value="IMPHPHTASES"/>
</dbReference>
<dbReference type="Gene3D" id="3.30.540.10">
    <property type="entry name" value="Fructose-1,6-Bisphosphatase, subunit A, domain 1"/>
    <property type="match status" value="1"/>
</dbReference>
<dbReference type="GO" id="GO:0008934">
    <property type="term" value="F:inositol monophosphate 1-phosphatase activity"/>
    <property type="evidence" value="ECO:0007669"/>
    <property type="project" value="TreeGrafter"/>
</dbReference>
<comment type="cofactor">
    <cofactor evidence="2">
        <name>Mg(2+)</name>
        <dbReference type="ChEBI" id="CHEBI:18420"/>
    </cofactor>
</comment>
<dbReference type="AlphaFoldDB" id="A0A7X1FY44"/>
<protein>
    <submittedName>
        <fullName evidence="3">Inositol monophosphatase</fullName>
    </submittedName>
</protein>
<feature type="binding site" evidence="2">
    <location>
        <position position="57"/>
    </location>
    <ligand>
        <name>Mg(2+)</name>
        <dbReference type="ChEBI" id="CHEBI:18420"/>
        <label>1</label>
        <note>catalytic</note>
    </ligand>
</feature>
<keyword evidence="4" id="KW-1185">Reference proteome</keyword>
<dbReference type="EMBL" id="JACLAX010000006">
    <property type="protein sequence ID" value="MBC2669078.1"/>
    <property type="molecule type" value="Genomic_DNA"/>
</dbReference>
<name>A0A7X1FY44_9SPHN</name>
<reference evidence="3 4" key="1">
    <citation type="submission" date="2020-08" db="EMBL/GenBank/DDBJ databases">
        <title>The genome sequence of type strain Novosphingobium piscinae KCTC 42194.</title>
        <authorList>
            <person name="Liu Y."/>
        </authorList>
    </citation>
    <scope>NUCLEOTIDE SEQUENCE [LARGE SCALE GENOMIC DNA]</scope>
    <source>
        <strain evidence="3 4">KCTC 42194</strain>
    </source>
</reference>
<feature type="binding site" evidence="2">
    <location>
        <position position="202"/>
    </location>
    <ligand>
        <name>Mg(2+)</name>
        <dbReference type="ChEBI" id="CHEBI:18420"/>
        <label>1</label>
        <note>catalytic</note>
    </ligand>
</feature>
<sequence>MHEAAERIIRPGLGQLQDDAIRLKAPGEVVTIVDRACEALLSERLSAIHPEAIVVGEEAVEDDPRLLELLGTELCWIVDPLDGTANYAAGKAPYGIMVALAQAGEILGGWILDPTSGRLCGAELGHGARIDGKLFNAPGRHRETPIAAISRLFTDASRRDRVVAALAACDVTDSPRCAADQYPRVALGIHDLTYFDRTISWDHAAGVLFINECGGRAAHPDGATYRVDQPRAGLLIATDPVLWDSVAPAVAAAL</sequence>
<feature type="binding site" evidence="2">
    <location>
        <position position="81"/>
    </location>
    <ligand>
        <name>Mg(2+)</name>
        <dbReference type="ChEBI" id="CHEBI:18420"/>
        <label>1</label>
        <note>catalytic</note>
    </ligand>
</feature>
<evidence type="ECO:0000313" key="4">
    <source>
        <dbReference type="Proteomes" id="UP000551327"/>
    </source>
</evidence>
<dbReference type="PANTHER" id="PTHR20854">
    <property type="entry name" value="INOSITOL MONOPHOSPHATASE"/>
    <property type="match status" value="1"/>
</dbReference>
<dbReference type="RefSeq" id="WP_185678967.1">
    <property type="nucleotide sequence ID" value="NZ_JACLAX010000006.1"/>
</dbReference>
<dbReference type="Gene3D" id="3.40.190.80">
    <property type="match status" value="1"/>
</dbReference>
<dbReference type="InterPro" id="IPR000760">
    <property type="entry name" value="Inositol_monophosphatase-like"/>
</dbReference>
<gene>
    <name evidence="3" type="ORF">H7F53_07980</name>
</gene>
<feature type="binding site" evidence="2">
    <location>
        <position position="82"/>
    </location>
    <ligand>
        <name>Mg(2+)</name>
        <dbReference type="ChEBI" id="CHEBI:18420"/>
        <label>1</label>
        <note>catalytic</note>
    </ligand>
</feature>
<dbReference type="Proteomes" id="UP000551327">
    <property type="component" value="Unassembled WGS sequence"/>
</dbReference>
<keyword evidence="2" id="KW-0479">Metal-binding</keyword>
<dbReference type="Pfam" id="PF00459">
    <property type="entry name" value="Inositol_P"/>
    <property type="match status" value="1"/>
</dbReference>
<dbReference type="PANTHER" id="PTHR20854:SF4">
    <property type="entry name" value="INOSITOL-1-MONOPHOSPHATASE-RELATED"/>
    <property type="match status" value="1"/>
</dbReference>
<comment type="similarity">
    <text evidence="1">Belongs to the inositol monophosphatase superfamily.</text>
</comment>
<dbReference type="GO" id="GO:0006020">
    <property type="term" value="P:inositol metabolic process"/>
    <property type="evidence" value="ECO:0007669"/>
    <property type="project" value="TreeGrafter"/>
</dbReference>
<organism evidence="3 4">
    <name type="scientific">Novosphingobium piscinae</name>
    <dbReference type="NCBI Taxonomy" id="1507448"/>
    <lineage>
        <taxon>Bacteria</taxon>
        <taxon>Pseudomonadati</taxon>
        <taxon>Pseudomonadota</taxon>
        <taxon>Alphaproteobacteria</taxon>
        <taxon>Sphingomonadales</taxon>
        <taxon>Sphingomonadaceae</taxon>
        <taxon>Novosphingobium</taxon>
    </lineage>
</organism>
<evidence type="ECO:0000313" key="3">
    <source>
        <dbReference type="EMBL" id="MBC2669078.1"/>
    </source>
</evidence>
<feature type="binding site" evidence="2">
    <location>
        <position position="79"/>
    </location>
    <ligand>
        <name>Mg(2+)</name>
        <dbReference type="ChEBI" id="CHEBI:18420"/>
        <label>1</label>
        <note>catalytic</note>
    </ligand>
</feature>